<evidence type="ECO:0000256" key="5">
    <source>
        <dbReference type="ARBA" id="ARBA00022777"/>
    </source>
</evidence>
<accession>A0A1L9B255</accession>
<dbReference type="Gene3D" id="1.10.510.10">
    <property type="entry name" value="Transferase(Phosphotransferase) domain 1"/>
    <property type="match status" value="1"/>
</dbReference>
<dbReference type="PROSITE" id="PS50011">
    <property type="entry name" value="PROTEIN_KINASE_DOM"/>
    <property type="match status" value="1"/>
</dbReference>
<dbReference type="SMART" id="SM00220">
    <property type="entry name" value="S_TKc"/>
    <property type="match status" value="1"/>
</dbReference>
<dbReference type="EC" id="2.7.11.1" evidence="1"/>
<dbReference type="EMBL" id="MPIN01000011">
    <property type="protein sequence ID" value="OJH36355.1"/>
    <property type="molecule type" value="Genomic_DNA"/>
</dbReference>
<keyword evidence="4 8" id="KW-0547">Nucleotide-binding</keyword>
<evidence type="ECO:0000259" key="9">
    <source>
        <dbReference type="PROSITE" id="PS50011"/>
    </source>
</evidence>
<keyword evidence="11" id="KW-1185">Reference proteome</keyword>
<evidence type="ECO:0000256" key="6">
    <source>
        <dbReference type="ARBA" id="ARBA00022840"/>
    </source>
</evidence>
<dbReference type="InterPro" id="IPR011990">
    <property type="entry name" value="TPR-like_helical_dom_sf"/>
</dbReference>
<evidence type="ECO:0000256" key="7">
    <source>
        <dbReference type="PROSITE-ProRule" id="PRU00339"/>
    </source>
</evidence>
<keyword evidence="5 10" id="KW-0418">Kinase</keyword>
<dbReference type="InterPro" id="IPR008271">
    <property type="entry name" value="Ser/Thr_kinase_AS"/>
</dbReference>
<dbReference type="Gene3D" id="3.30.200.20">
    <property type="entry name" value="Phosphorylase Kinase, domain 1"/>
    <property type="match status" value="1"/>
</dbReference>
<dbReference type="InterPro" id="IPR017441">
    <property type="entry name" value="Protein_kinase_ATP_BS"/>
</dbReference>
<dbReference type="InterPro" id="IPR000719">
    <property type="entry name" value="Prot_kinase_dom"/>
</dbReference>
<keyword evidence="2" id="KW-0723">Serine/threonine-protein kinase</keyword>
<dbReference type="STRING" id="83449.BON30_33880"/>
<evidence type="ECO:0000313" key="11">
    <source>
        <dbReference type="Proteomes" id="UP000182229"/>
    </source>
</evidence>
<evidence type="ECO:0000256" key="8">
    <source>
        <dbReference type="PROSITE-ProRule" id="PRU10141"/>
    </source>
</evidence>
<dbReference type="Gene3D" id="2.40.10.220">
    <property type="entry name" value="predicted glycosyltransferase like domains"/>
    <property type="match status" value="1"/>
</dbReference>
<evidence type="ECO:0000256" key="3">
    <source>
        <dbReference type="ARBA" id="ARBA00022679"/>
    </source>
</evidence>
<dbReference type="InterPro" id="IPR011009">
    <property type="entry name" value="Kinase-like_dom_sf"/>
</dbReference>
<dbReference type="PANTHER" id="PTHR43289">
    <property type="entry name" value="MITOGEN-ACTIVATED PROTEIN KINASE KINASE KINASE 20-RELATED"/>
    <property type="match status" value="1"/>
</dbReference>
<keyword evidence="6 8" id="KW-0067">ATP-binding</keyword>
<name>A0A1L9B255_9BACT</name>
<dbReference type="PROSITE" id="PS00108">
    <property type="entry name" value="PROTEIN_KINASE_ST"/>
    <property type="match status" value="1"/>
</dbReference>
<keyword evidence="3" id="KW-0808">Transferase</keyword>
<dbReference type="Pfam" id="PF00069">
    <property type="entry name" value="Pkinase"/>
    <property type="match status" value="1"/>
</dbReference>
<dbReference type="PROSITE" id="PS00107">
    <property type="entry name" value="PROTEIN_KINASE_ATP"/>
    <property type="match status" value="1"/>
</dbReference>
<feature type="binding site" evidence="8">
    <location>
        <position position="78"/>
    </location>
    <ligand>
        <name>ATP</name>
        <dbReference type="ChEBI" id="CHEBI:30616"/>
    </ligand>
</feature>
<dbReference type="PROSITE" id="PS50005">
    <property type="entry name" value="TPR"/>
    <property type="match status" value="1"/>
</dbReference>
<organism evidence="10 11">
    <name type="scientific">Cystobacter ferrugineus</name>
    <dbReference type="NCBI Taxonomy" id="83449"/>
    <lineage>
        <taxon>Bacteria</taxon>
        <taxon>Pseudomonadati</taxon>
        <taxon>Myxococcota</taxon>
        <taxon>Myxococcia</taxon>
        <taxon>Myxococcales</taxon>
        <taxon>Cystobacterineae</taxon>
        <taxon>Archangiaceae</taxon>
        <taxon>Cystobacter</taxon>
    </lineage>
</organism>
<feature type="repeat" description="TPR" evidence="7">
    <location>
        <begin position="557"/>
        <end position="590"/>
    </location>
</feature>
<dbReference type="InterPro" id="IPR036869">
    <property type="entry name" value="J_dom_sf"/>
</dbReference>
<dbReference type="GO" id="GO:0004674">
    <property type="term" value="F:protein serine/threonine kinase activity"/>
    <property type="evidence" value="ECO:0007669"/>
    <property type="project" value="UniProtKB-KW"/>
</dbReference>
<feature type="domain" description="Protein kinase" evidence="9">
    <location>
        <begin position="49"/>
        <end position="314"/>
    </location>
</feature>
<evidence type="ECO:0000256" key="1">
    <source>
        <dbReference type="ARBA" id="ARBA00012513"/>
    </source>
</evidence>
<sequence>MEAKSLSPCSCPAPHEDVECPTFVPASTPTLPPRAERGGELVGQRFGSFRAIRELGRGGMGTVLLAEHVLMPKRVAVKVLHSHLAEEPELVARLLAEARAMSLVQHENVVTIYDLDTRDGRPYVVMEYLEGQSLAAFARGPIEPALAVELLTQVCDALGAAHARGIVHRDLKPANIFLVPGPQGRQRVKLLDFGIAKRLSRAEGETPTRTGVLLGTPEFMAPEQCSGEAVDARTDLYAVGVLGYLLLTGRVPFSNESTAAVLVAHLTQNPVPPHEVRPGVPPALSAVLMRALAKRPEERFATAAELRASLESALKAAATPVAPAPASFTARVPGPVARDYPAERVGRAGLFLRCTGTPPPLRSDVSLVLQLPGGELPCVGQVVRHVSAEQARAWNMAPGFGVELRDANPAFQQRFSRLLTGTSPAPAAPTPDEPHAEAVLRDFRQRLQGDRYAVLGVPRDADADSVRAHAREARTRLESLLSLPLSDAQRSFVQRVLARVAECLQVLGNPERRVEYDAELRNVKGVMRCLSAGLTVTALEACRRRFFERHPETEGHSILHIASGEAYLSAGRVSEALACYEAALHADPLHLEALKRWTALQARMRHSAEATASR</sequence>
<evidence type="ECO:0000256" key="2">
    <source>
        <dbReference type="ARBA" id="ARBA00022527"/>
    </source>
</evidence>
<dbReference type="SUPFAM" id="SSF46565">
    <property type="entry name" value="Chaperone J-domain"/>
    <property type="match status" value="1"/>
</dbReference>
<dbReference type="SUPFAM" id="SSF56112">
    <property type="entry name" value="Protein kinase-like (PK-like)"/>
    <property type="match status" value="1"/>
</dbReference>
<dbReference type="Proteomes" id="UP000182229">
    <property type="component" value="Unassembled WGS sequence"/>
</dbReference>
<proteinExistence type="predicted"/>
<comment type="caution">
    <text evidence="10">The sequence shown here is derived from an EMBL/GenBank/DDBJ whole genome shotgun (WGS) entry which is preliminary data.</text>
</comment>
<dbReference type="AlphaFoldDB" id="A0A1L9B255"/>
<reference evidence="11" key="1">
    <citation type="submission" date="2016-11" db="EMBL/GenBank/DDBJ databases">
        <authorList>
            <person name="Shukria A."/>
            <person name="Stevens D.C."/>
        </authorList>
    </citation>
    <scope>NUCLEOTIDE SEQUENCE [LARGE SCALE GENOMIC DNA]</scope>
    <source>
        <strain evidence="11">Cbfe23</strain>
    </source>
</reference>
<evidence type="ECO:0000256" key="4">
    <source>
        <dbReference type="ARBA" id="ARBA00022741"/>
    </source>
</evidence>
<dbReference type="FunFam" id="1.10.510.10:FF:000021">
    <property type="entry name" value="Serine/threonine protein kinase"/>
    <property type="match status" value="1"/>
</dbReference>
<evidence type="ECO:0000313" key="10">
    <source>
        <dbReference type="EMBL" id="OJH36355.1"/>
    </source>
</evidence>
<dbReference type="InterPro" id="IPR019734">
    <property type="entry name" value="TPR_rpt"/>
</dbReference>
<dbReference type="PANTHER" id="PTHR43289:SF6">
    <property type="entry name" value="SERINE_THREONINE-PROTEIN KINASE NEKL-3"/>
    <property type="match status" value="1"/>
</dbReference>
<keyword evidence="7" id="KW-0802">TPR repeat</keyword>
<dbReference type="SUPFAM" id="SSF48452">
    <property type="entry name" value="TPR-like"/>
    <property type="match status" value="1"/>
</dbReference>
<dbReference type="GO" id="GO:0005524">
    <property type="term" value="F:ATP binding"/>
    <property type="evidence" value="ECO:0007669"/>
    <property type="project" value="UniProtKB-UniRule"/>
</dbReference>
<protein>
    <recommendedName>
        <fullName evidence="1">non-specific serine/threonine protein kinase</fullName>
        <ecNumber evidence="1">2.7.11.1</ecNumber>
    </recommendedName>
</protein>
<dbReference type="CDD" id="cd14014">
    <property type="entry name" value="STKc_PknB_like"/>
    <property type="match status" value="1"/>
</dbReference>
<dbReference type="Gene3D" id="1.25.40.10">
    <property type="entry name" value="Tetratricopeptide repeat domain"/>
    <property type="match status" value="1"/>
</dbReference>
<dbReference type="OrthoDB" id="5524433at2"/>
<gene>
    <name evidence="10" type="ORF">BON30_33880</name>
</gene>
<reference evidence="10 11" key="2">
    <citation type="submission" date="2016-12" db="EMBL/GenBank/DDBJ databases">
        <title>Draft Genome Sequence of Cystobacter ferrugineus Strain Cbfe23.</title>
        <authorList>
            <person name="Akbar S."/>
            <person name="Dowd S.E."/>
            <person name="Stevens D.C."/>
        </authorList>
    </citation>
    <scope>NUCLEOTIDE SEQUENCE [LARGE SCALE GENOMIC DNA]</scope>
    <source>
        <strain evidence="10 11">Cbfe23</strain>
    </source>
</reference>